<comment type="caution">
    <text evidence="2">The sequence shown here is derived from an EMBL/GenBank/DDBJ whole genome shotgun (WGS) entry which is preliminary data.</text>
</comment>
<reference evidence="2" key="1">
    <citation type="journal article" date="2022" name="bioRxiv">
        <title>Sequencing and chromosome-scale assembly of the giantPleurodeles waltlgenome.</title>
        <authorList>
            <person name="Brown T."/>
            <person name="Elewa A."/>
            <person name="Iarovenko S."/>
            <person name="Subramanian E."/>
            <person name="Araus A.J."/>
            <person name="Petzold A."/>
            <person name="Susuki M."/>
            <person name="Suzuki K.-i.T."/>
            <person name="Hayashi T."/>
            <person name="Toyoda A."/>
            <person name="Oliveira C."/>
            <person name="Osipova E."/>
            <person name="Leigh N.D."/>
            <person name="Simon A."/>
            <person name="Yun M.H."/>
        </authorList>
    </citation>
    <scope>NUCLEOTIDE SEQUENCE</scope>
    <source>
        <strain evidence="2">20211129_DDA</strain>
        <tissue evidence="2">Liver</tissue>
    </source>
</reference>
<feature type="region of interest" description="Disordered" evidence="1">
    <location>
        <begin position="44"/>
        <end position="105"/>
    </location>
</feature>
<gene>
    <name evidence="2" type="ORF">NDU88_002088</name>
</gene>
<sequence length="105" mass="11363">MTPWTVVRRKGTLVTAQKGHESVTWNISFFKLYQSDIDTTDNDLLLPPMDADGGELQTSRFSASAQEVRTPHGGCVENQGSPPGTTPEGREGDDLAETLEPGYGP</sequence>
<evidence type="ECO:0000313" key="3">
    <source>
        <dbReference type="Proteomes" id="UP001066276"/>
    </source>
</evidence>
<dbReference type="Proteomes" id="UP001066276">
    <property type="component" value="Chromosome 2_1"/>
</dbReference>
<evidence type="ECO:0000256" key="1">
    <source>
        <dbReference type="SAM" id="MobiDB-lite"/>
    </source>
</evidence>
<proteinExistence type="predicted"/>
<accession>A0AAV7V9K7</accession>
<feature type="compositionally biased region" description="Polar residues" evidence="1">
    <location>
        <begin position="56"/>
        <end position="67"/>
    </location>
</feature>
<evidence type="ECO:0000313" key="2">
    <source>
        <dbReference type="EMBL" id="KAJ1198245.1"/>
    </source>
</evidence>
<dbReference type="EMBL" id="JANPWB010000003">
    <property type="protein sequence ID" value="KAJ1198245.1"/>
    <property type="molecule type" value="Genomic_DNA"/>
</dbReference>
<name>A0AAV7V9K7_PLEWA</name>
<organism evidence="2 3">
    <name type="scientific">Pleurodeles waltl</name>
    <name type="common">Iberian ribbed newt</name>
    <dbReference type="NCBI Taxonomy" id="8319"/>
    <lineage>
        <taxon>Eukaryota</taxon>
        <taxon>Metazoa</taxon>
        <taxon>Chordata</taxon>
        <taxon>Craniata</taxon>
        <taxon>Vertebrata</taxon>
        <taxon>Euteleostomi</taxon>
        <taxon>Amphibia</taxon>
        <taxon>Batrachia</taxon>
        <taxon>Caudata</taxon>
        <taxon>Salamandroidea</taxon>
        <taxon>Salamandridae</taxon>
        <taxon>Pleurodelinae</taxon>
        <taxon>Pleurodeles</taxon>
    </lineage>
</organism>
<keyword evidence="3" id="KW-1185">Reference proteome</keyword>
<dbReference type="AlphaFoldDB" id="A0AAV7V9K7"/>
<protein>
    <submittedName>
        <fullName evidence="2">Uncharacterized protein</fullName>
    </submittedName>
</protein>